<evidence type="ECO:0000313" key="2">
    <source>
        <dbReference type="EMBL" id="KFA92331.1"/>
    </source>
</evidence>
<dbReference type="PROSITE" id="PS50801">
    <property type="entry name" value="STAS"/>
    <property type="match status" value="1"/>
</dbReference>
<dbReference type="RefSeq" id="WP_043395357.1">
    <property type="nucleotide sequence ID" value="NZ_JPMI01000098.1"/>
</dbReference>
<organism evidence="2 3">
    <name type="scientific">Archangium violaceum Cb vi76</name>
    <dbReference type="NCBI Taxonomy" id="1406225"/>
    <lineage>
        <taxon>Bacteria</taxon>
        <taxon>Pseudomonadati</taxon>
        <taxon>Myxococcota</taxon>
        <taxon>Myxococcia</taxon>
        <taxon>Myxococcales</taxon>
        <taxon>Cystobacterineae</taxon>
        <taxon>Archangiaceae</taxon>
        <taxon>Archangium</taxon>
    </lineage>
</organism>
<reference evidence="2 3" key="1">
    <citation type="submission" date="2014-07" db="EMBL/GenBank/DDBJ databases">
        <title>Draft Genome Sequence of Gephyronic Acid Producer, Cystobacter violaceus Strain Cb vi76.</title>
        <authorList>
            <person name="Stevens D.C."/>
            <person name="Young J."/>
            <person name="Carmichael R."/>
            <person name="Tan J."/>
            <person name="Taylor R.E."/>
        </authorList>
    </citation>
    <scope>NUCLEOTIDE SEQUENCE [LARGE SCALE GENOMIC DNA]</scope>
    <source>
        <strain evidence="2 3">Cb vi76</strain>
    </source>
</reference>
<dbReference type="InterPro" id="IPR002645">
    <property type="entry name" value="STAS_dom"/>
</dbReference>
<proteinExistence type="predicted"/>
<comment type="caution">
    <text evidence="2">The sequence shown here is derived from an EMBL/GenBank/DDBJ whole genome shotgun (WGS) entry which is preliminary data.</text>
</comment>
<dbReference type="SUPFAM" id="SSF52091">
    <property type="entry name" value="SpoIIaa-like"/>
    <property type="match status" value="1"/>
</dbReference>
<dbReference type="Pfam" id="PF13466">
    <property type="entry name" value="STAS_2"/>
    <property type="match status" value="1"/>
</dbReference>
<accession>A0A084SV46</accession>
<dbReference type="EMBL" id="JPMI01000098">
    <property type="protein sequence ID" value="KFA92331.1"/>
    <property type="molecule type" value="Genomic_DNA"/>
</dbReference>
<dbReference type="Gene3D" id="3.30.750.24">
    <property type="entry name" value="STAS domain"/>
    <property type="match status" value="1"/>
</dbReference>
<dbReference type="Proteomes" id="UP000028547">
    <property type="component" value="Unassembled WGS sequence"/>
</dbReference>
<evidence type="ECO:0000259" key="1">
    <source>
        <dbReference type="PROSITE" id="PS50801"/>
    </source>
</evidence>
<feature type="domain" description="STAS" evidence="1">
    <location>
        <begin position="5"/>
        <end position="108"/>
    </location>
</feature>
<dbReference type="AlphaFoldDB" id="A0A084SV46"/>
<evidence type="ECO:0000313" key="3">
    <source>
        <dbReference type="Proteomes" id="UP000028547"/>
    </source>
</evidence>
<dbReference type="InterPro" id="IPR058548">
    <property type="entry name" value="MlaB-like_STAS"/>
</dbReference>
<gene>
    <name evidence="2" type="ORF">Q664_16130</name>
</gene>
<protein>
    <recommendedName>
        <fullName evidence="1">STAS domain-containing protein</fullName>
    </recommendedName>
</protein>
<sequence length="108" mass="12075">MVAGLEIQREELAGQLTLRLAGTLDGRTAMALRSSLEELGARDVVVDFTHLKEFRDSAMAVLTRPLAERKVRFRGLAGHHERMFRYFGLSTGTIAPPRAYYTPEEVLA</sequence>
<dbReference type="InterPro" id="IPR036513">
    <property type="entry name" value="STAS_dom_sf"/>
</dbReference>
<name>A0A084SV46_9BACT</name>